<dbReference type="Pfam" id="PF06510">
    <property type="entry name" value="DUF1102"/>
    <property type="match status" value="1"/>
</dbReference>
<keyword evidence="2" id="KW-1185">Reference proteome</keyword>
<dbReference type="EMBL" id="CP015103">
    <property type="protein sequence ID" value="ASJ08439.1"/>
    <property type="molecule type" value="Genomic_DNA"/>
</dbReference>
<name>A0A2Z2MJ61_9EURY</name>
<organism evidence="1 2">
    <name type="scientific">Thermococcus siculi</name>
    <dbReference type="NCBI Taxonomy" id="72803"/>
    <lineage>
        <taxon>Archaea</taxon>
        <taxon>Methanobacteriati</taxon>
        <taxon>Methanobacteriota</taxon>
        <taxon>Thermococci</taxon>
        <taxon>Thermococcales</taxon>
        <taxon>Thermococcaceae</taxon>
        <taxon>Thermococcus</taxon>
    </lineage>
</organism>
<dbReference type="RefSeq" id="WP_088855678.1">
    <property type="nucleotide sequence ID" value="NZ_CP015103.1"/>
</dbReference>
<dbReference type="AlphaFoldDB" id="A0A2Z2MJ61"/>
<proteinExistence type="predicted"/>
<accession>A0A2Z2MJ61</accession>
<evidence type="ECO:0000313" key="2">
    <source>
        <dbReference type="Proteomes" id="UP000250125"/>
    </source>
</evidence>
<sequence length="170" mass="18421">MGTNRKILAGIGIMILLLIGVMGLRPTAPITVVYATEDGEVLSIDEPIPPYSYQNDDGVLVVDISQDSPFYPGEGEGLSVNSTYVFDGVFSIENNQSETGYEEICVRISSDFPNMGFFVGSFNGNWEEVIEVTLAADESVDVGMRVNTTGLELGDYWNEITIEAWGGNCG</sequence>
<dbReference type="Proteomes" id="UP000250125">
    <property type="component" value="Chromosome"/>
</dbReference>
<gene>
    <name evidence="1" type="ORF">A3L11_03995</name>
</gene>
<reference evidence="1 2" key="1">
    <citation type="submission" date="2016-04" db="EMBL/GenBank/DDBJ databases">
        <title>Complete genome sequence of Thermococcus siculi type strain RG-20.</title>
        <authorList>
            <person name="Oger P.M."/>
        </authorList>
    </citation>
    <scope>NUCLEOTIDE SEQUENCE [LARGE SCALE GENOMIC DNA]</scope>
    <source>
        <strain evidence="1 2">RG-20</strain>
    </source>
</reference>
<protein>
    <recommendedName>
        <fullName evidence="3">DUF1102 domain-containing protein</fullName>
    </recommendedName>
</protein>
<dbReference type="KEGG" id="tsl:A3L11_03995"/>
<dbReference type="GeneID" id="33317372"/>
<evidence type="ECO:0000313" key="1">
    <source>
        <dbReference type="EMBL" id="ASJ08439.1"/>
    </source>
</evidence>
<evidence type="ECO:0008006" key="3">
    <source>
        <dbReference type="Google" id="ProtNLM"/>
    </source>
</evidence>
<dbReference type="OrthoDB" id="97420at2157"/>
<dbReference type="InterPro" id="IPR009482">
    <property type="entry name" value="DUF1102"/>
</dbReference>